<keyword evidence="3" id="KW-0238">DNA-binding</keyword>
<dbReference type="Gene3D" id="4.10.240.10">
    <property type="entry name" value="Zn(2)-C6 fungal-type DNA-binding domain"/>
    <property type="match status" value="1"/>
</dbReference>
<dbReference type="InterPro" id="IPR036864">
    <property type="entry name" value="Zn2-C6_fun-type_DNA-bd_sf"/>
</dbReference>
<comment type="subcellular location">
    <subcellularLocation>
        <location evidence="1">Nucleus</location>
    </subcellularLocation>
</comment>
<keyword evidence="8" id="KW-1185">Reference proteome</keyword>
<dbReference type="GeneID" id="64973616"/>
<dbReference type="PROSITE" id="PS50048">
    <property type="entry name" value="ZN2_CY6_FUNGAL_2"/>
    <property type="match status" value="1"/>
</dbReference>
<reference evidence="7" key="2">
    <citation type="submission" date="2021-02" db="EMBL/GenBank/DDBJ databases">
        <title>Aspergillus puulaauensis MK2 genome sequence.</title>
        <authorList>
            <person name="Futagami T."/>
            <person name="Mori K."/>
            <person name="Kadooka C."/>
            <person name="Tanaka T."/>
        </authorList>
    </citation>
    <scope>NUCLEOTIDE SEQUENCE</scope>
    <source>
        <strain evidence="7">MK2</strain>
    </source>
</reference>
<evidence type="ECO:0000256" key="2">
    <source>
        <dbReference type="ARBA" id="ARBA00023015"/>
    </source>
</evidence>
<keyword evidence="4" id="KW-0804">Transcription</keyword>
<sequence length="528" mass="58456">MNHVPRPVHPRRLQHRRSRNGCLTCKRRKVRCNEEKPLCYHCRRLHLDCLWKDLDVDSQQLSQSDAGEKTLEQPSPTEFFDFTQSIDTIPDIFLPVFSDFAPDLNLQDEVLLGNPSPSPSVDIHNGEALQVDIPPILDPIENGPKGTSVQALLNSLARSSSMVRHSMAAFAVVRASPSDTTGDFQAYYEKAASRLSQRCQEPSGTRIDGGDELRYSLATIFFLTYADLLTGRLDLAYSNLAWAHRAIQVTGTSTLGSIEQRILSWIRLLDARAAAAGGEGLLINDTIHCPPTPTSTSAGSTPRIPDATPDCGSQDVIYDMLCQPGIAFYQQVQTITGRITRIAHIHRSRGSVEDETEVMAIAANILHDLGILYDRRPALMDYAVSGNISALAEPLASGIIRSFQTYLANFYACYIHLHRVAHRHLARSAAVDTALEKIKEILHLMVAKNESIPVNMLWPLFLWGSEEDDPGECRWILTTIQGLHHVASNSSMAAGALGEIQRRQREAGGRVDIRSVCLELFNTTFAIV</sequence>
<dbReference type="AlphaFoldDB" id="A0A7R7XLA6"/>
<keyword evidence="5" id="KW-0539">Nucleus</keyword>
<evidence type="ECO:0000256" key="5">
    <source>
        <dbReference type="ARBA" id="ARBA00023242"/>
    </source>
</evidence>
<organism evidence="7 8">
    <name type="scientific">Aspergillus puulaauensis</name>
    <dbReference type="NCBI Taxonomy" id="1220207"/>
    <lineage>
        <taxon>Eukaryota</taxon>
        <taxon>Fungi</taxon>
        <taxon>Dikarya</taxon>
        <taxon>Ascomycota</taxon>
        <taxon>Pezizomycotina</taxon>
        <taxon>Eurotiomycetes</taxon>
        <taxon>Eurotiomycetidae</taxon>
        <taxon>Eurotiales</taxon>
        <taxon>Aspergillaceae</taxon>
        <taxon>Aspergillus</taxon>
    </lineage>
</organism>
<dbReference type="OrthoDB" id="648861at2759"/>
<dbReference type="PANTHER" id="PTHR37534:SF49">
    <property type="entry name" value="LYSINE BIOSYNTHESIS REGULATORY PROTEIN LYS14"/>
    <property type="match status" value="1"/>
</dbReference>
<evidence type="ECO:0000256" key="1">
    <source>
        <dbReference type="ARBA" id="ARBA00004123"/>
    </source>
</evidence>
<gene>
    <name evidence="7" type="ORF">APUU_40055S</name>
</gene>
<dbReference type="Proteomes" id="UP000654913">
    <property type="component" value="Chromosome 4"/>
</dbReference>
<dbReference type="Pfam" id="PF00172">
    <property type="entry name" value="Zn_clus"/>
    <property type="match status" value="1"/>
</dbReference>
<protein>
    <recommendedName>
        <fullName evidence="6">Zn(2)-C6 fungal-type domain-containing protein</fullName>
    </recommendedName>
</protein>
<evidence type="ECO:0000256" key="3">
    <source>
        <dbReference type="ARBA" id="ARBA00023125"/>
    </source>
</evidence>
<dbReference type="GO" id="GO:0045944">
    <property type="term" value="P:positive regulation of transcription by RNA polymerase II"/>
    <property type="evidence" value="ECO:0007669"/>
    <property type="project" value="TreeGrafter"/>
</dbReference>
<evidence type="ECO:0000313" key="8">
    <source>
        <dbReference type="Proteomes" id="UP000654913"/>
    </source>
</evidence>
<evidence type="ECO:0000313" key="7">
    <source>
        <dbReference type="EMBL" id="BCS23611.1"/>
    </source>
</evidence>
<dbReference type="GO" id="GO:0000976">
    <property type="term" value="F:transcription cis-regulatory region binding"/>
    <property type="evidence" value="ECO:0007669"/>
    <property type="project" value="TreeGrafter"/>
</dbReference>
<dbReference type="GO" id="GO:0008270">
    <property type="term" value="F:zinc ion binding"/>
    <property type="evidence" value="ECO:0007669"/>
    <property type="project" value="InterPro"/>
</dbReference>
<dbReference type="PANTHER" id="PTHR37534">
    <property type="entry name" value="TRANSCRIPTIONAL ACTIVATOR PROTEIN UGA3"/>
    <property type="match status" value="1"/>
</dbReference>
<dbReference type="InterPro" id="IPR021858">
    <property type="entry name" value="Fun_TF"/>
</dbReference>
<dbReference type="KEGG" id="apuu:APUU_40055S"/>
<dbReference type="EMBL" id="AP024446">
    <property type="protein sequence ID" value="BCS23611.1"/>
    <property type="molecule type" value="Genomic_DNA"/>
</dbReference>
<dbReference type="RefSeq" id="XP_041555805.1">
    <property type="nucleotide sequence ID" value="XM_041703084.1"/>
</dbReference>
<dbReference type="InterPro" id="IPR001138">
    <property type="entry name" value="Zn2Cys6_DnaBD"/>
</dbReference>
<feature type="domain" description="Zn(2)-C6 fungal-type" evidence="6">
    <location>
        <begin position="21"/>
        <end position="51"/>
    </location>
</feature>
<dbReference type="PROSITE" id="PS00463">
    <property type="entry name" value="ZN2_CY6_FUNGAL_1"/>
    <property type="match status" value="1"/>
</dbReference>
<dbReference type="CDD" id="cd00067">
    <property type="entry name" value="GAL4"/>
    <property type="match status" value="1"/>
</dbReference>
<dbReference type="GO" id="GO:0005634">
    <property type="term" value="C:nucleus"/>
    <property type="evidence" value="ECO:0007669"/>
    <property type="project" value="UniProtKB-SubCell"/>
</dbReference>
<evidence type="ECO:0000256" key="4">
    <source>
        <dbReference type="ARBA" id="ARBA00023163"/>
    </source>
</evidence>
<evidence type="ECO:0000259" key="6">
    <source>
        <dbReference type="PROSITE" id="PS50048"/>
    </source>
</evidence>
<reference evidence="7" key="1">
    <citation type="submission" date="2021-01" db="EMBL/GenBank/DDBJ databases">
        <authorList>
            <consortium name="Aspergillus puulaauensis MK2 genome sequencing consortium"/>
            <person name="Kazuki M."/>
            <person name="Futagami T."/>
        </authorList>
    </citation>
    <scope>NUCLEOTIDE SEQUENCE</scope>
    <source>
        <strain evidence="7">MK2</strain>
    </source>
</reference>
<dbReference type="SUPFAM" id="SSF57701">
    <property type="entry name" value="Zn2/Cys6 DNA-binding domain"/>
    <property type="match status" value="1"/>
</dbReference>
<keyword evidence="2" id="KW-0805">Transcription regulation</keyword>
<accession>A0A7R7XLA6</accession>
<dbReference type="SMART" id="SM00066">
    <property type="entry name" value="GAL4"/>
    <property type="match status" value="1"/>
</dbReference>
<dbReference type="Pfam" id="PF11951">
    <property type="entry name" value="Fungal_trans_2"/>
    <property type="match status" value="1"/>
</dbReference>
<dbReference type="GO" id="GO:0000981">
    <property type="term" value="F:DNA-binding transcription factor activity, RNA polymerase II-specific"/>
    <property type="evidence" value="ECO:0007669"/>
    <property type="project" value="InterPro"/>
</dbReference>
<proteinExistence type="predicted"/>
<name>A0A7R7XLA6_9EURO</name>